<dbReference type="EMBL" id="DF967966">
    <property type="protein sequence ID" value="GAP08375.1"/>
    <property type="molecule type" value="Genomic_DNA"/>
</dbReference>
<dbReference type="Proteomes" id="UP000264141">
    <property type="component" value="Unassembled WGS sequence"/>
</dbReference>
<sequence length="82" mass="8601">MPVQGRVVISELYCKGCELCVGACPQEVLRLSTERITSKGYHPAELAGEGCTGCGICAVVCPEAAITVYRQVIRRSTAAVGA</sequence>
<evidence type="ECO:0000256" key="1">
    <source>
        <dbReference type="ARBA" id="ARBA00022485"/>
    </source>
</evidence>
<dbReference type="GO" id="GO:0046872">
    <property type="term" value="F:metal ion binding"/>
    <property type="evidence" value="ECO:0007669"/>
    <property type="project" value="UniProtKB-KW"/>
</dbReference>
<feature type="domain" description="4Fe-4S ferredoxin-type" evidence="5">
    <location>
        <begin position="42"/>
        <end position="71"/>
    </location>
</feature>
<evidence type="ECO:0000313" key="6">
    <source>
        <dbReference type="EMBL" id="GAP08375.1"/>
    </source>
</evidence>
<dbReference type="RefSeq" id="WP_062195923.1">
    <property type="nucleotide sequence ID" value="NZ_DF967966.1"/>
</dbReference>
<dbReference type="OrthoDB" id="9803192at2"/>
<name>A0A3D1JFE1_9CHLR</name>
<dbReference type="GO" id="GO:0051539">
    <property type="term" value="F:4 iron, 4 sulfur cluster binding"/>
    <property type="evidence" value="ECO:0007669"/>
    <property type="project" value="UniProtKB-KW"/>
</dbReference>
<reference evidence="8" key="2">
    <citation type="submission" date="2015-07" db="EMBL/GenBank/DDBJ databases">
        <title>Draft Genome Sequences of Anaerolinea thermolimosa IMO-1, Bellilinea caldifistulae GOMI-1, Leptolinea tardivitalis YMTK-2, Levilinea saccharolytica KIBI-1,Longilinea arvoryzae KOME-1, Previously Described as Members of the Anaerolineaceae (Chloroflexi).</title>
        <authorList>
            <person name="Sekiguchi Y."/>
            <person name="Ohashi A."/>
            <person name="Matsuura N."/>
            <person name="Tourlousse M.D."/>
        </authorList>
    </citation>
    <scope>NUCLEOTIDE SEQUENCE [LARGE SCALE GENOMIC DNA]</scope>
    <source>
        <strain evidence="8">IMO-1</strain>
    </source>
</reference>
<keyword evidence="3" id="KW-0408">Iron</keyword>
<keyword evidence="2" id="KW-0479">Metal-binding</keyword>
<keyword evidence="8" id="KW-1185">Reference proteome</keyword>
<dbReference type="Gene3D" id="3.30.70.20">
    <property type="match status" value="1"/>
</dbReference>
<dbReference type="InterPro" id="IPR050572">
    <property type="entry name" value="Fe-S_Ferredoxin"/>
</dbReference>
<gene>
    <name evidence="6" type="ORF">ATHL_03277</name>
    <name evidence="7" type="ORF">DEQ80_03770</name>
</gene>
<dbReference type="SUPFAM" id="SSF54862">
    <property type="entry name" value="4Fe-4S ferredoxins"/>
    <property type="match status" value="1"/>
</dbReference>
<dbReference type="PANTHER" id="PTHR43687:SF4">
    <property type="entry name" value="BLR5484 PROTEIN"/>
    <property type="match status" value="1"/>
</dbReference>
<dbReference type="InterPro" id="IPR017900">
    <property type="entry name" value="4Fe4S_Fe_S_CS"/>
</dbReference>
<dbReference type="EMBL" id="DPBP01000018">
    <property type="protein sequence ID" value="HCE16957.1"/>
    <property type="molecule type" value="Genomic_DNA"/>
</dbReference>
<evidence type="ECO:0000259" key="5">
    <source>
        <dbReference type="PROSITE" id="PS51379"/>
    </source>
</evidence>
<dbReference type="PROSITE" id="PS00198">
    <property type="entry name" value="4FE4S_FER_1"/>
    <property type="match status" value="1"/>
</dbReference>
<dbReference type="PROSITE" id="PS51379">
    <property type="entry name" value="4FE4S_FER_2"/>
    <property type="match status" value="2"/>
</dbReference>
<dbReference type="AlphaFoldDB" id="A0A3D1JFE1"/>
<protein>
    <submittedName>
        <fullName evidence="6">2-oxoglutarate ferredoxin oxidoreductase, delta subunit</fullName>
    </submittedName>
    <submittedName>
        <fullName evidence="7">Ferredoxin family protein</fullName>
    </submittedName>
</protein>
<dbReference type="Pfam" id="PF13187">
    <property type="entry name" value="Fer4_9"/>
    <property type="match status" value="1"/>
</dbReference>
<keyword evidence="1" id="KW-0004">4Fe-4S</keyword>
<evidence type="ECO:0000313" key="7">
    <source>
        <dbReference type="EMBL" id="HCE16957.1"/>
    </source>
</evidence>
<dbReference type="STRING" id="229919.GCA_001050195_03216"/>
<evidence type="ECO:0000256" key="3">
    <source>
        <dbReference type="ARBA" id="ARBA00023004"/>
    </source>
</evidence>
<proteinExistence type="predicted"/>
<evidence type="ECO:0000256" key="4">
    <source>
        <dbReference type="ARBA" id="ARBA00023014"/>
    </source>
</evidence>
<dbReference type="InterPro" id="IPR017896">
    <property type="entry name" value="4Fe4S_Fe-S-bd"/>
</dbReference>
<evidence type="ECO:0000313" key="8">
    <source>
        <dbReference type="Proteomes" id="UP000253922"/>
    </source>
</evidence>
<accession>A0A3D1JFE1</accession>
<dbReference type="PANTHER" id="PTHR43687">
    <property type="entry name" value="ADENYLYLSULFATE REDUCTASE, BETA SUBUNIT"/>
    <property type="match status" value="1"/>
</dbReference>
<reference evidence="7 9" key="3">
    <citation type="journal article" date="2018" name="Nat. Biotechnol.">
        <title>A standardized bacterial taxonomy based on genome phylogeny substantially revises the tree of life.</title>
        <authorList>
            <person name="Parks D.H."/>
            <person name="Chuvochina M."/>
            <person name="Waite D.W."/>
            <person name="Rinke C."/>
            <person name="Skarshewski A."/>
            <person name="Chaumeil P.A."/>
            <person name="Hugenholtz P."/>
        </authorList>
    </citation>
    <scope>NUCLEOTIDE SEQUENCE [LARGE SCALE GENOMIC DNA]</scope>
    <source>
        <strain evidence="7">UBA8781</strain>
    </source>
</reference>
<evidence type="ECO:0000313" key="9">
    <source>
        <dbReference type="Proteomes" id="UP000264141"/>
    </source>
</evidence>
<dbReference type="Proteomes" id="UP000253922">
    <property type="component" value="Unassembled WGS sequence"/>
</dbReference>
<organism evidence="7 9">
    <name type="scientific">Anaerolinea thermolimosa</name>
    <dbReference type="NCBI Taxonomy" id="229919"/>
    <lineage>
        <taxon>Bacteria</taxon>
        <taxon>Bacillati</taxon>
        <taxon>Chloroflexota</taxon>
        <taxon>Anaerolineae</taxon>
        <taxon>Anaerolineales</taxon>
        <taxon>Anaerolineaceae</taxon>
        <taxon>Anaerolinea</taxon>
    </lineage>
</organism>
<evidence type="ECO:0000256" key="2">
    <source>
        <dbReference type="ARBA" id="ARBA00022723"/>
    </source>
</evidence>
<keyword evidence="4" id="KW-0411">Iron-sulfur</keyword>
<reference evidence="6" key="1">
    <citation type="journal article" date="2015" name="Genome Announc.">
        <title>Draft Genome Sequences of Anaerolinea thermolimosa IMO-1, Bellilinea caldifistulae GOMI-1, Leptolinea tardivitalis YMTK-2, Levilinea saccharolytica KIBI-1, Longilinea arvoryzae KOME-1, Previously Described as Members of the Class Anaerolineae (Chloroflexi).</title>
        <authorList>
            <person name="Matsuura N."/>
            <person name="Tourlousse M.D."/>
            <person name="Ohashi A."/>
            <person name="Hugenholtz P."/>
            <person name="Sekiguchi Y."/>
        </authorList>
    </citation>
    <scope>NUCLEOTIDE SEQUENCE</scope>
    <source>
        <strain evidence="6">IMO-1</strain>
    </source>
</reference>
<feature type="domain" description="4Fe-4S ferredoxin-type" evidence="5">
    <location>
        <begin position="5"/>
        <end position="34"/>
    </location>
</feature>